<reference evidence="3 4" key="1">
    <citation type="submission" date="2020-03" db="EMBL/GenBank/DDBJ databases">
        <title>Rahnella aceri sp. nov., isoated from traditional Jeju Makgeolli.</title>
        <authorList>
            <person name="Kim I.S."/>
            <person name="Jeon D."/>
        </authorList>
    </citation>
    <scope>NUCLEOTIDE SEQUENCE [LARGE SCALE GENOMIC DNA]</scope>
    <source>
        <strain evidence="3 4">Lac-M11</strain>
    </source>
</reference>
<organism evidence="3 4">
    <name type="scientific">Rahnella contaminans</name>
    <dbReference type="NCBI Taxonomy" id="2703882"/>
    <lineage>
        <taxon>Bacteria</taxon>
        <taxon>Pseudomonadati</taxon>
        <taxon>Pseudomonadota</taxon>
        <taxon>Gammaproteobacteria</taxon>
        <taxon>Enterobacterales</taxon>
        <taxon>Yersiniaceae</taxon>
        <taxon>Rahnella</taxon>
    </lineage>
</organism>
<protein>
    <submittedName>
        <fullName evidence="3">SDR family oxidoreductase</fullName>
    </submittedName>
</protein>
<dbReference type="InterPro" id="IPR036291">
    <property type="entry name" value="NAD(P)-bd_dom_sf"/>
</dbReference>
<dbReference type="InterPro" id="IPR020904">
    <property type="entry name" value="Sc_DH/Rdtase_CS"/>
</dbReference>
<dbReference type="PANTHER" id="PTHR42879">
    <property type="entry name" value="3-OXOACYL-(ACYL-CARRIER-PROTEIN) REDUCTASE"/>
    <property type="match status" value="1"/>
</dbReference>
<evidence type="ECO:0000313" key="4">
    <source>
        <dbReference type="Proteomes" id="UP000476696"/>
    </source>
</evidence>
<keyword evidence="2" id="KW-0560">Oxidoreductase</keyword>
<dbReference type="CDD" id="cd05233">
    <property type="entry name" value="SDR_c"/>
    <property type="match status" value="1"/>
</dbReference>
<dbReference type="FunFam" id="3.40.50.720:FF:000173">
    <property type="entry name" value="3-oxoacyl-[acyl-carrier protein] reductase"/>
    <property type="match status" value="1"/>
</dbReference>
<name>A0A6M2B8H7_9GAMM</name>
<dbReference type="PANTHER" id="PTHR42879:SF2">
    <property type="entry name" value="3-OXOACYL-[ACYL-CARRIER-PROTEIN] REDUCTASE FABG"/>
    <property type="match status" value="1"/>
</dbReference>
<comment type="caution">
    <text evidence="3">The sequence shown here is derived from an EMBL/GenBank/DDBJ whole genome shotgun (WGS) entry which is preliminary data.</text>
</comment>
<dbReference type="Proteomes" id="UP000476696">
    <property type="component" value="Unassembled WGS sequence"/>
</dbReference>
<comment type="similarity">
    <text evidence="1">Belongs to the short-chain dehydrogenases/reductases (SDR) family.</text>
</comment>
<dbReference type="GO" id="GO:0016491">
    <property type="term" value="F:oxidoreductase activity"/>
    <property type="evidence" value="ECO:0007669"/>
    <property type="project" value="UniProtKB-KW"/>
</dbReference>
<dbReference type="Gene3D" id="3.40.50.720">
    <property type="entry name" value="NAD(P)-binding Rossmann-like Domain"/>
    <property type="match status" value="1"/>
</dbReference>
<dbReference type="Pfam" id="PF13561">
    <property type="entry name" value="adh_short_C2"/>
    <property type="match status" value="1"/>
</dbReference>
<dbReference type="PROSITE" id="PS00061">
    <property type="entry name" value="ADH_SHORT"/>
    <property type="match status" value="1"/>
</dbReference>
<dbReference type="InterPro" id="IPR002347">
    <property type="entry name" value="SDR_fam"/>
</dbReference>
<dbReference type="SUPFAM" id="SSF51735">
    <property type="entry name" value="NAD(P)-binding Rossmann-fold domains"/>
    <property type="match status" value="1"/>
</dbReference>
<proteinExistence type="inferred from homology"/>
<dbReference type="AlphaFoldDB" id="A0A6M2B8H7"/>
<dbReference type="InterPro" id="IPR050259">
    <property type="entry name" value="SDR"/>
</dbReference>
<keyword evidence="4" id="KW-1185">Reference proteome</keyword>
<gene>
    <name evidence="3" type="ORF">GW579_18090</name>
</gene>
<dbReference type="PRINTS" id="PR00080">
    <property type="entry name" value="SDRFAMILY"/>
</dbReference>
<sequence>MNMISAQVAIVSGGSRGLGKAIVEKLILEGWKVATFSRHENGFISQYQNKYPDQFYWYELDLKDPRELSIFIKSVVVRFGGINLLVNNSAVLYQGLFLSTSLEAIDEMVLVNLLGPIKLTRACVRVMAKQKTSGSIINISSVGAIRGYRGTAVYSATKAGLDGFTRSLAGEMGKLNIRVNSIVPGLFDSKLSENVSDINREKIAKRTPLGRYAELKDILNVLSFLISPHGSFITGQSIVVDGGLIC</sequence>
<dbReference type="PRINTS" id="PR00081">
    <property type="entry name" value="GDHRDH"/>
</dbReference>
<dbReference type="EMBL" id="JAADJS010000004">
    <property type="protein sequence ID" value="NGX88992.1"/>
    <property type="molecule type" value="Genomic_DNA"/>
</dbReference>
<evidence type="ECO:0000256" key="1">
    <source>
        <dbReference type="ARBA" id="ARBA00006484"/>
    </source>
</evidence>
<evidence type="ECO:0000256" key="2">
    <source>
        <dbReference type="ARBA" id="ARBA00023002"/>
    </source>
</evidence>
<dbReference type="RefSeq" id="WP_165060846.1">
    <property type="nucleotide sequence ID" value="NZ_JAADJS010000004.1"/>
</dbReference>
<accession>A0A6M2B8H7</accession>
<dbReference type="GO" id="GO:0032787">
    <property type="term" value="P:monocarboxylic acid metabolic process"/>
    <property type="evidence" value="ECO:0007669"/>
    <property type="project" value="UniProtKB-ARBA"/>
</dbReference>
<evidence type="ECO:0000313" key="3">
    <source>
        <dbReference type="EMBL" id="NGX88992.1"/>
    </source>
</evidence>